<dbReference type="PANTHER" id="PTHR24416:SF52">
    <property type="entry name" value="PLATELET-DERIVED GROWTH FACTOR RECEPTOR ALPHA"/>
    <property type="match status" value="1"/>
</dbReference>
<feature type="compositionally biased region" description="Basic and acidic residues" evidence="33">
    <location>
        <begin position="1576"/>
        <end position="1588"/>
    </location>
</feature>
<evidence type="ECO:0000256" key="26">
    <source>
        <dbReference type="PIRSR" id="PIRSR000615-2"/>
    </source>
</evidence>
<dbReference type="InterPro" id="IPR013098">
    <property type="entry name" value="Ig_I-set"/>
</dbReference>
<evidence type="ECO:0000256" key="28">
    <source>
        <dbReference type="PIRSR" id="PIRSR000615-4"/>
    </source>
</evidence>
<evidence type="ECO:0000256" key="16">
    <source>
        <dbReference type="ARBA" id="ARBA00023136"/>
    </source>
</evidence>
<evidence type="ECO:0000256" key="9">
    <source>
        <dbReference type="ARBA" id="ARBA00022692"/>
    </source>
</evidence>
<name>A0A8S4A8E8_9TELE</name>
<dbReference type="InterPro" id="IPR003598">
    <property type="entry name" value="Ig_sub2"/>
</dbReference>
<evidence type="ECO:0000259" key="35">
    <source>
        <dbReference type="PROSITE" id="PS50011"/>
    </source>
</evidence>
<keyword evidence="21 32" id="KW-0393">Immunoglobulin domain</keyword>
<evidence type="ECO:0000256" key="5">
    <source>
        <dbReference type="ARBA" id="ARBA00022475"/>
    </source>
</evidence>
<dbReference type="InterPro" id="IPR011009">
    <property type="entry name" value="Kinase-like_dom_sf"/>
</dbReference>
<dbReference type="GO" id="GO:0005886">
    <property type="term" value="C:plasma membrane"/>
    <property type="evidence" value="ECO:0007669"/>
    <property type="project" value="UniProtKB-SubCell"/>
</dbReference>
<evidence type="ECO:0000256" key="10">
    <source>
        <dbReference type="ARBA" id="ARBA00022737"/>
    </source>
</evidence>
<evidence type="ECO:0000313" key="37">
    <source>
        <dbReference type="EMBL" id="CAG5862326.1"/>
    </source>
</evidence>
<feature type="binding site" evidence="27">
    <location>
        <position position="1151"/>
    </location>
    <ligand>
        <name>Mg(2+)</name>
        <dbReference type="ChEBI" id="CHEBI:18420"/>
    </ligand>
</feature>
<feature type="disulfide bond" evidence="30">
    <location>
        <begin position="814"/>
        <end position="868"/>
    </location>
</feature>
<dbReference type="Pfam" id="PF25305">
    <property type="entry name" value="Ig_PDGFR_d4"/>
    <property type="match status" value="1"/>
</dbReference>
<dbReference type="SMART" id="SM00409">
    <property type="entry name" value="IG"/>
    <property type="match status" value="7"/>
</dbReference>
<feature type="binding site" evidence="26">
    <location>
        <begin position="1179"/>
        <end position="1186"/>
    </location>
    <ligand>
        <name>ATP</name>
        <dbReference type="ChEBI" id="CHEBI:30616"/>
    </ligand>
</feature>
<dbReference type="InterPro" id="IPR020635">
    <property type="entry name" value="Tyr_kinase_cat_dom"/>
</dbReference>
<evidence type="ECO:0000256" key="29">
    <source>
        <dbReference type="PIRSR" id="PIRSR500950-51"/>
    </source>
</evidence>
<dbReference type="InterPro" id="IPR017441">
    <property type="entry name" value="Protein_kinase_ATP_BS"/>
</dbReference>
<dbReference type="PANTHER" id="PTHR24416">
    <property type="entry name" value="TYROSINE-PROTEIN KINASE RECEPTOR"/>
    <property type="match status" value="1"/>
</dbReference>
<dbReference type="EC" id="2.7.10.1" evidence="2"/>
<gene>
    <name evidence="37" type="ORF">MMEN_LOCUS1160</name>
</gene>
<keyword evidence="6" id="KW-0145">Chemotaxis</keyword>
<dbReference type="GO" id="GO:0048701">
    <property type="term" value="P:embryonic cranial skeleton morphogenesis"/>
    <property type="evidence" value="ECO:0007669"/>
    <property type="project" value="TreeGrafter"/>
</dbReference>
<dbReference type="Proteomes" id="UP000677803">
    <property type="component" value="Unassembled WGS sequence"/>
</dbReference>
<feature type="disulfide bond" evidence="30">
    <location>
        <begin position="634"/>
        <end position="679"/>
    </location>
</feature>
<evidence type="ECO:0000256" key="19">
    <source>
        <dbReference type="ARBA" id="ARBA00023170"/>
    </source>
</evidence>
<dbReference type="InterPro" id="IPR001245">
    <property type="entry name" value="Ser-Thr/Tyr_kinase_cat_dom"/>
</dbReference>
<feature type="binding site" evidence="26">
    <location>
        <begin position="1254"/>
        <end position="1260"/>
    </location>
    <ligand>
        <name>ATP</name>
        <dbReference type="ChEBI" id="CHEBI:30616"/>
    </ligand>
</feature>
<keyword evidence="15 34" id="KW-1133">Transmembrane helix</keyword>
<evidence type="ECO:0000256" key="33">
    <source>
        <dbReference type="SAM" id="MobiDB-lite"/>
    </source>
</evidence>
<keyword evidence="19 32" id="KW-0675">Receptor</keyword>
<keyword evidence="14" id="KW-0832">Ubl conjugation</keyword>
<protein>
    <recommendedName>
        <fullName evidence="3">Platelet-derived growth factor receptor alpha</fullName>
        <ecNumber evidence="2">2.7.10.1</ecNumber>
    </recommendedName>
    <alternativeName>
        <fullName evidence="23">Alpha platelet-derived growth factor receptor</fullName>
    </alternativeName>
    <alternativeName>
        <fullName evidence="22">Alpha-type platelet-derived growth factor receptor</fullName>
    </alternativeName>
</protein>
<dbReference type="InterPro" id="IPR008266">
    <property type="entry name" value="Tyr_kinase_AS"/>
</dbReference>
<evidence type="ECO:0000256" key="4">
    <source>
        <dbReference type="ARBA" id="ARBA00022473"/>
    </source>
</evidence>
<reference evidence="37" key="1">
    <citation type="submission" date="2021-05" db="EMBL/GenBank/DDBJ databases">
        <authorList>
            <person name="Tigano A."/>
        </authorList>
    </citation>
    <scope>NUCLEOTIDE SEQUENCE</scope>
</reference>
<feature type="binding site" evidence="29">
    <location>
        <begin position="1178"/>
        <end position="1186"/>
    </location>
    <ligand>
        <name>ATP</name>
        <dbReference type="ChEBI" id="CHEBI:30616"/>
    </ligand>
</feature>
<keyword evidence="8" id="KW-0808">Transferase</keyword>
<feature type="domain" description="Ig-like" evidence="36">
    <location>
        <begin position="897"/>
        <end position="984"/>
    </location>
</feature>
<evidence type="ECO:0000256" key="15">
    <source>
        <dbReference type="ARBA" id="ARBA00022989"/>
    </source>
</evidence>
<keyword evidence="16 34" id="KW-0472">Membrane</keyword>
<evidence type="ECO:0000313" key="38">
    <source>
        <dbReference type="Proteomes" id="UP000677803"/>
    </source>
</evidence>
<evidence type="ECO:0000256" key="8">
    <source>
        <dbReference type="ARBA" id="ARBA00022679"/>
    </source>
</evidence>
<dbReference type="FunFam" id="1.10.510.10:FF:000140">
    <property type="entry name" value="Platelet-derived growth factor receptor beta"/>
    <property type="match status" value="1"/>
</dbReference>
<feature type="domain" description="Protein kinase" evidence="35">
    <location>
        <begin position="1172"/>
        <end position="1547"/>
    </location>
</feature>
<evidence type="ECO:0000256" key="7">
    <source>
        <dbReference type="ARBA" id="ARBA00022553"/>
    </source>
</evidence>
<dbReference type="SUPFAM" id="SSF48726">
    <property type="entry name" value="Immunoglobulin"/>
    <property type="match status" value="6"/>
</dbReference>
<dbReference type="GO" id="GO:0046872">
    <property type="term" value="F:metal ion binding"/>
    <property type="evidence" value="ECO:0007669"/>
    <property type="project" value="UniProtKB-KW"/>
</dbReference>
<dbReference type="PRINTS" id="PR01832">
    <property type="entry name" value="VEGFRECEPTOR"/>
</dbReference>
<feature type="binding site" evidence="27">
    <location>
        <position position="1400"/>
    </location>
    <ligand>
        <name>Mg(2+)</name>
        <dbReference type="ChEBI" id="CHEBI:18420"/>
    </ligand>
</feature>
<evidence type="ECO:0000256" key="20">
    <source>
        <dbReference type="ARBA" id="ARBA00023180"/>
    </source>
</evidence>
<dbReference type="SMART" id="SM00408">
    <property type="entry name" value="IGc2"/>
    <property type="match status" value="4"/>
</dbReference>
<sequence length="1664" mass="185915">MSRSFYVDSLIIKDTVRPGPAEHPAQDFLIPISMHSPSVMTVSAPVCPSRKNGTFCVCPLCVTSHIHSSRGGIPMLKSQFPGAEAQYCQRIAQQQSPALAHHGHTPVCTPTFSVTDPRRYHCLSLGASENSHIQNGKRMRTAFTSTQLLELERETLTAPFGATNSQWIYLQERNIKRGLVKGRAGASAVMDVVKTCAVFAVILMQLSSAAFGLSQPTIISNQTEFILQPDSTFNISCTGKRSLVWVEPLQENTFTLPGYLTSTLYIYNATVENTGYYTCKYQHQEVETESQTERDTIEDDAEIYVFVPDPRAPFVPEMPENLVVPVTSDEVVIPCRASHPNYHVILRSVPGGEEMLVFNDNKIGFFGYLTPGQYQCEITENGRTFKSEIYTVLPEAPKEAKDFKVEVKASEERVSAGQPFNITCVSPPGSDYAQQWLHPKKQAAEGILTKTVSPDWVIYTLSVPQAIPEDSGTYECSITHKQSGEVRVSSVAVTVFEEDSFLTLDHSGILATEFLDIFEETEFTILIYAYPVAPKVNWLRDGEAIKEGFYTFTTSSYVDGHLYQSILTFRHPMEKDNGNYTISVISGSRTAQFSFVLKVRAPTGVVSPPSSAPVLLPRGGEKVVPLHTPFALTCRGQARLAWETPFHVTEQAREDSSGLFVTTVAVDSATAMHTGYYTCFYSKNATENADESSIYIYVPDPDVPFVPSLVPFSNHVLTNNNEMEIQCLVSDPNANVTLVNVETQQPVHCVYDSKRGAVGVFTAGTYVCKAVINGEEHESGEYIVHGWTADTALQVELTAKRMALLVGDTITVSCLARGAEILEDHWKYPGKMANRGLKSVRDNKKDQEILYTLTIPQASTKDSGIYSCSITNIMSNESQTKQLAIQVFASEFLSIQPKFREYESAELDEVREFRAEISSFPEARVTWLKDGNPLNDVTAEISTSLRQTSETSYMSVLTLIRAKEEDSGNYTMRVENRNQSRDVSLILEVRVPAAIVDLMDIHHGSSSGQSAVCITRGQPTPVVEWFICRNIKHCANDSSSWLPLPVNSTEITMESHFDEELNLESEVMFGHLESTVAVRCQARNEMATVSREVKLVSNGPHPELTVAAAVLVLLVIVIISLIVLVVIWKQKPRYEIRWRVIESVSPDGHEYIYVDPMQLPYDSRWEFPRDRLVLGRILGSGAFGKVVEGTAYGLSRSQPVMKVAVKMLKPTARSSEKQALMSELKIMTHLGPHLNIVNLLGACTKSGPIYIITEYCFYGDLVNYLHKNRESFVSLSPEKNKKELDIFGINPADESSRSYVILSFESKGDYMDMKQADNTQYVPMLEMSNPSKYSDIQRSNYDHPPSQKDSSESEMDNLLSDDLNEGLTTTDLLSFTYQVAKGMEFLASKNCVHRDLAARNVLLSQGKIVKICDFGLARDIMHDNNYVSKGSTFLPVKWMAPESIFDNLYTTLSDVWSYGILLWEIFSLGGTPYPGMVVDSSFYNKIKSGYRMSKPEHAPHDVYEMMMKCWNSEPEKRPSFMGLSENVASLLPCSYKRHYEKVNHEFLKSDHPAVTRVCVENDADYIDIPYKNQGKLKDRESGFDEQRLSSDSGYIIPLPDLDPISDEEYGKRNRHSSQTSDESAIETGSSSSTYAKREGETLEDITLLDEMCLDCSDLVEDSFL</sequence>
<dbReference type="Pfam" id="PF07714">
    <property type="entry name" value="PK_Tyr_Ser-Thr"/>
    <property type="match status" value="1"/>
</dbReference>
<feature type="disulfide bond" evidence="30">
    <location>
        <begin position="1013"/>
        <end position="1080"/>
    </location>
</feature>
<feature type="active site" description="Proton acceptor" evidence="25">
    <location>
        <position position="1395"/>
    </location>
</feature>
<evidence type="ECO:0000256" key="25">
    <source>
        <dbReference type="PIRSR" id="PIRSR000615-1"/>
    </source>
</evidence>
<feature type="compositionally biased region" description="Polar residues" evidence="33">
    <location>
        <begin position="1616"/>
        <end position="1634"/>
    </location>
</feature>
<keyword evidence="10" id="KW-0677">Repeat</keyword>
<dbReference type="Gene3D" id="1.10.510.10">
    <property type="entry name" value="Transferase(Phosphotransferase) domain 1"/>
    <property type="match status" value="1"/>
</dbReference>
<dbReference type="Gene3D" id="2.60.40.10">
    <property type="entry name" value="Immunoglobulins"/>
    <property type="match status" value="9"/>
</dbReference>
<keyword evidence="17" id="KW-0829">Tyrosine-protein kinase</keyword>
<dbReference type="InterPro" id="IPR001824">
    <property type="entry name" value="Tyr_kinase_rcpt_3_CS"/>
</dbReference>
<feature type="binding site" evidence="27">
    <location>
        <position position="1413"/>
    </location>
    <ligand>
        <name>Mg(2+)</name>
        <dbReference type="ChEBI" id="CHEBI:18420"/>
    </ligand>
</feature>
<evidence type="ECO:0000259" key="36">
    <source>
        <dbReference type="PROSITE" id="PS50835"/>
    </source>
</evidence>
<organism evidence="37 38">
    <name type="scientific">Menidia menidia</name>
    <name type="common">Atlantic silverside</name>
    <dbReference type="NCBI Taxonomy" id="238744"/>
    <lineage>
        <taxon>Eukaryota</taxon>
        <taxon>Metazoa</taxon>
        <taxon>Chordata</taxon>
        <taxon>Craniata</taxon>
        <taxon>Vertebrata</taxon>
        <taxon>Euteleostomi</taxon>
        <taxon>Actinopterygii</taxon>
        <taxon>Neopterygii</taxon>
        <taxon>Teleostei</taxon>
        <taxon>Neoteleostei</taxon>
        <taxon>Acanthomorphata</taxon>
        <taxon>Ovalentaria</taxon>
        <taxon>Atherinomorphae</taxon>
        <taxon>Atheriniformes</taxon>
        <taxon>Atherinopsidae</taxon>
        <taxon>Menidiinae</taxon>
        <taxon>Menidia</taxon>
    </lineage>
</organism>
<dbReference type="InterPro" id="IPR050122">
    <property type="entry name" value="RTK"/>
</dbReference>
<dbReference type="GO" id="GO:0043235">
    <property type="term" value="C:receptor complex"/>
    <property type="evidence" value="ECO:0007669"/>
    <property type="project" value="TreeGrafter"/>
</dbReference>
<feature type="domain" description="Ig-like" evidence="36">
    <location>
        <begin position="216"/>
        <end position="298"/>
    </location>
</feature>
<dbReference type="PROSITE" id="PS00240">
    <property type="entry name" value="RECEPTOR_TYR_KIN_III"/>
    <property type="match status" value="1"/>
</dbReference>
<dbReference type="PIRSF" id="PIRSF500950">
    <property type="entry name" value="Alpha-PDGF_receptor"/>
    <property type="match status" value="1"/>
</dbReference>
<evidence type="ECO:0000256" key="27">
    <source>
        <dbReference type="PIRSR" id="PIRSR000615-3"/>
    </source>
</evidence>
<feature type="region of interest" description="Disordered" evidence="33">
    <location>
        <begin position="1576"/>
        <end position="1637"/>
    </location>
</feature>
<evidence type="ECO:0000256" key="1">
    <source>
        <dbReference type="ARBA" id="ARBA00004251"/>
    </source>
</evidence>
<dbReference type="PROSITE" id="PS50011">
    <property type="entry name" value="PROTEIN_KINASE_DOM"/>
    <property type="match status" value="1"/>
</dbReference>
<dbReference type="InterPro" id="IPR036179">
    <property type="entry name" value="Ig-like_dom_sf"/>
</dbReference>
<keyword evidence="11 26" id="KW-0547">Nucleotide-binding</keyword>
<feature type="site" description="Important for interaction with phosphotyrosine-binding proteins" evidence="28">
    <location>
        <position position="1539"/>
    </location>
</feature>
<dbReference type="OrthoDB" id="9936425at2759"/>
<dbReference type="InterPro" id="IPR000719">
    <property type="entry name" value="Prot_kinase_dom"/>
</dbReference>
<keyword evidence="27" id="KW-0479">Metal-binding</keyword>
<evidence type="ECO:0000256" key="14">
    <source>
        <dbReference type="ARBA" id="ARBA00022843"/>
    </source>
</evidence>
<keyword evidence="9 32" id="KW-0812">Transmembrane</keyword>
<feature type="disulfide bond" evidence="30">
    <location>
        <begin position="727"/>
        <end position="768"/>
    </location>
</feature>
<dbReference type="PROSITE" id="PS50835">
    <property type="entry name" value="IG_LIKE"/>
    <property type="match status" value="4"/>
</dbReference>
<evidence type="ECO:0000256" key="11">
    <source>
        <dbReference type="ARBA" id="ARBA00022741"/>
    </source>
</evidence>
<comment type="caution">
    <text evidence="37">The sequence shown here is derived from an EMBL/GenBank/DDBJ whole genome shotgun (WGS) entry which is preliminary data.</text>
</comment>
<evidence type="ECO:0000256" key="23">
    <source>
        <dbReference type="ARBA" id="ARBA00030503"/>
    </source>
</evidence>
<keyword evidence="5" id="KW-1003">Cell membrane</keyword>
<dbReference type="SMART" id="SM00219">
    <property type="entry name" value="TyrKc"/>
    <property type="match status" value="1"/>
</dbReference>
<keyword evidence="7" id="KW-0597">Phosphoprotein</keyword>
<evidence type="ECO:0000256" key="34">
    <source>
        <dbReference type="SAM" id="Phobius"/>
    </source>
</evidence>
<dbReference type="InterPro" id="IPR007110">
    <property type="entry name" value="Ig-like_dom"/>
</dbReference>
<proteinExistence type="inferred from homology"/>
<evidence type="ECO:0000256" key="32">
    <source>
        <dbReference type="RuleBase" id="RU000311"/>
    </source>
</evidence>
<dbReference type="GO" id="GO:0005018">
    <property type="term" value="F:platelet-derived growth factor alpha-receptor activity"/>
    <property type="evidence" value="ECO:0007669"/>
    <property type="project" value="InterPro"/>
</dbReference>
<dbReference type="SUPFAM" id="SSF56112">
    <property type="entry name" value="Protein kinase-like (PK-like)"/>
    <property type="match status" value="1"/>
</dbReference>
<comment type="similarity">
    <text evidence="32">Belongs to the protein kinase superfamily. Tyr protein kinase family. CSF-1/PDGF receptor subfamily.</text>
</comment>
<accession>A0A8S4A8E8</accession>
<feature type="binding site" evidence="26">
    <location>
        <position position="1399"/>
    </location>
    <ligand>
        <name>ATP</name>
        <dbReference type="ChEBI" id="CHEBI:30616"/>
    </ligand>
</feature>
<dbReference type="Gene3D" id="3.30.200.20">
    <property type="entry name" value="Phosphorylase Kinase, domain 1"/>
    <property type="match status" value="1"/>
</dbReference>
<evidence type="ECO:0000256" key="17">
    <source>
        <dbReference type="ARBA" id="ARBA00023137"/>
    </source>
</evidence>
<dbReference type="GO" id="GO:0005524">
    <property type="term" value="F:ATP binding"/>
    <property type="evidence" value="ECO:0007669"/>
    <property type="project" value="UniProtKB-UniRule"/>
</dbReference>
<keyword evidence="27" id="KW-0460">Magnesium</keyword>
<dbReference type="InterPro" id="IPR027290">
    <property type="entry name" value="PDGFRA"/>
</dbReference>
<keyword evidence="12" id="KW-0418">Kinase</keyword>
<evidence type="ECO:0000256" key="30">
    <source>
        <dbReference type="PIRSR" id="PIRSR500950-52"/>
    </source>
</evidence>
<evidence type="ECO:0000256" key="13">
    <source>
        <dbReference type="ARBA" id="ARBA00022840"/>
    </source>
</evidence>
<feature type="domain" description="Ig-like" evidence="36">
    <location>
        <begin position="394"/>
        <end position="494"/>
    </location>
</feature>
<dbReference type="InterPro" id="IPR013783">
    <property type="entry name" value="Ig-like_fold"/>
</dbReference>
<feature type="domain" description="Ig-like" evidence="36">
    <location>
        <begin position="807"/>
        <end position="884"/>
    </location>
</feature>
<keyword evidence="13 26" id="KW-0067">ATP-binding</keyword>
<evidence type="ECO:0000256" key="12">
    <source>
        <dbReference type="ARBA" id="ARBA00022777"/>
    </source>
</evidence>
<evidence type="ECO:0000256" key="31">
    <source>
        <dbReference type="PROSITE-ProRule" id="PRU10141"/>
    </source>
</evidence>
<evidence type="ECO:0000256" key="2">
    <source>
        <dbReference type="ARBA" id="ARBA00011902"/>
    </source>
</evidence>
<dbReference type="EMBL" id="CAJRST010000002">
    <property type="protein sequence ID" value="CAG5862326.1"/>
    <property type="molecule type" value="Genomic_DNA"/>
</dbReference>
<dbReference type="Pfam" id="PF07679">
    <property type="entry name" value="I-set"/>
    <property type="match status" value="2"/>
</dbReference>
<keyword evidence="4" id="KW-0217">Developmental protein</keyword>
<feature type="binding site" evidence="26 31">
    <location>
        <position position="1206"/>
    </location>
    <ligand>
        <name>ATP</name>
        <dbReference type="ChEBI" id="CHEBI:30616"/>
    </ligand>
</feature>
<feature type="transmembrane region" description="Helical" evidence="34">
    <location>
        <begin position="1104"/>
        <end position="1128"/>
    </location>
</feature>
<feature type="region of interest" description="Disordered" evidence="33">
    <location>
        <begin position="1333"/>
        <end position="1356"/>
    </location>
</feature>
<keyword evidence="20" id="KW-0325">Glycoprotein</keyword>
<keyword evidence="38" id="KW-1185">Reference proteome</keyword>
<dbReference type="GO" id="GO:0006935">
    <property type="term" value="P:chemotaxis"/>
    <property type="evidence" value="ECO:0007669"/>
    <property type="project" value="UniProtKB-KW"/>
</dbReference>
<evidence type="ECO:0000256" key="24">
    <source>
        <dbReference type="ARBA" id="ARBA00051243"/>
    </source>
</evidence>
<dbReference type="InterPro" id="IPR003599">
    <property type="entry name" value="Ig_sub"/>
</dbReference>
<keyword evidence="18 30" id="KW-1015">Disulfide bond</keyword>
<dbReference type="GO" id="GO:0001667">
    <property type="term" value="P:ameboidal-type cell migration"/>
    <property type="evidence" value="ECO:0007669"/>
    <property type="project" value="UniProtKB-ARBA"/>
</dbReference>
<evidence type="ECO:0000256" key="22">
    <source>
        <dbReference type="ARBA" id="ARBA00029782"/>
    </source>
</evidence>
<dbReference type="PROSITE" id="PS00109">
    <property type="entry name" value="PROTEIN_KINASE_TYR"/>
    <property type="match status" value="1"/>
</dbReference>
<comment type="catalytic activity">
    <reaction evidence="24">
        <text>L-tyrosyl-[protein] + ATP = O-phospho-L-tyrosyl-[protein] + ADP + H(+)</text>
        <dbReference type="Rhea" id="RHEA:10596"/>
        <dbReference type="Rhea" id="RHEA-COMP:10136"/>
        <dbReference type="Rhea" id="RHEA-COMP:20101"/>
        <dbReference type="ChEBI" id="CHEBI:15378"/>
        <dbReference type="ChEBI" id="CHEBI:30616"/>
        <dbReference type="ChEBI" id="CHEBI:46858"/>
        <dbReference type="ChEBI" id="CHEBI:61978"/>
        <dbReference type="ChEBI" id="CHEBI:456216"/>
        <dbReference type="EC" id="2.7.10.1"/>
    </reaction>
</comment>
<dbReference type="FunFam" id="3.30.200.20:FF:000025">
    <property type="entry name" value="Platelet-derived growth factor receptor alpha"/>
    <property type="match status" value="1"/>
</dbReference>
<evidence type="ECO:0000256" key="6">
    <source>
        <dbReference type="ARBA" id="ARBA00022500"/>
    </source>
</evidence>
<evidence type="ECO:0000256" key="18">
    <source>
        <dbReference type="ARBA" id="ARBA00023157"/>
    </source>
</evidence>
<dbReference type="PIRSF" id="PIRSF000615">
    <property type="entry name" value="TyrPK_CSF1-R"/>
    <property type="match status" value="1"/>
</dbReference>
<evidence type="ECO:0000256" key="3">
    <source>
        <dbReference type="ARBA" id="ARBA00016938"/>
    </source>
</evidence>
<comment type="subcellular location">
    <subcellularLocation>
        <location evidence="1">Cell membrane</location>
        <topology evidence="1">Single-pass type I membrane protein</topology>
    </subcellularLocation>
    <subcellularLocation>
        <location evidence="32">Membrane</location>
        <topology evidence="32">Single-pass type I membrane protein</topology>
    </subcellularLocation>
</comment>
<evidence type="ECO:0000256" key="21">
    <source>
        <dbReference type="ARBA" id="ARBA00023319"/>
    </source>
</evidence>
<dbReference type="GO" id="GO:0048407">
    <property type="term" value="F:platelet-derived growth factor binding"/>
    <property type="evidence" value="ECO:0007669"/>
    <property type="project" value="TreeGrafter"/>
</dbReference>
<dbReference type="FunFam" id="2.60.40.10:FF:000223">
    <property type="entry name" value="Platelet-derived growth factor receptor beta"/>
    <property type="match status" value="1"/>
</dbReference>
<dbReference type="PROSITE" id="PS00107">
    <property type="entry name" value="PROTEIN_KINASE_ATP"/>
    <property type="match status" value="1"/>
</dbReference>